<feature type="binding site" evidence="5">
    <location>
        <begin position="87"/>
        <end position="88"/>
    </location>
    <ligand>
        <name>5-phospho-alpha-D-ribose 1-diphosphate</name>
        <dbReference type="ChEBI" id="CHEBI:58017"/>
    </ligand>
</feature>
<dbReference type="Gene3D" id="3.40.1030.10">
    <property type="entry name" value="Nucleoside phosphorylase/phosphoribosyltransferase catalytic domain"/>
    <property type="match status" value="1"/>
</dbReference>
<dbReference type="Pfam" id="PF00591">
    <property type="entry name" value="Glycos_transf_3"/>
    <property type="match status" value="1"/>
</dbReference>
<evidence type="ECO:0000256" key="3">
    <source>
        <dbReference type="ARBA" id="ARBA00022822"/>
    </source>
</evidence>
<feature type="binding site" evidence="5">
    <location>
        <position position="124"/>
    </location>
    <ligand>
        <name>5-phospho-alpha-D-ribose 1-diphosphate</name>
        <dbReference type="ChEBI" id="CHEBI:58017"/>
    </ligand>
</feature>
<feature type="binding site" evidence="5">
    <location>
        <position position="115"/>
    </location>
    <ligand>
        <name>anthranilate</name>
        <dbReference type="ChEBI" id="CHEBI:16567"/>
        <label>1</label>
    </ligand>
</feature>
<keyword evidence="5" id="KW-0028">Amino-acid biosynthesis</keyword>
<sequence length="343" mass="36316">MPDNVQSVVSRLIEGLPVCQATMQQAFRTMMRGELPDSLVAALLVRLPTKNLTVAELTSATQVVREFLIPVNAHCAQPPIDLCGTGGDSQGTFNVSTTASFVAAAAGCYVAKHGNRSVSSSCGSADLLEAVGINLALTPPQIALCLEQVGMGFMFTPLHRPALPGLNKVRRELAVRTVFNAMGPLTNPAGAKIQLVGVFSRELVPVMAHTLRALGSERALVVHGEEGLDEISLSGTTFVAELRGGEIREYTLHPHEVGLDTASLDAIRVRSPEHAKAMFMAVLNNEAGPPRDIVLLNSAAALYLAGKVETLAEGVPLAAQTIKTGKALGKYQSLVAYTQSFLR</sequence>
<comment type="cofactor">
    <cofactor evidence="5">
        <name>Mg(2+)</name>
        <dbReference type="ChEBI" id="CHEBI:18420"/>
    </cofactor>
    <text evidence="5">Binds 2 magnesium ions per monomer.</text>
</comment>
<dbReference type="InterPro" id="IPR000312">
    <property type="entry name" value="Glycosyl_Trfase_fam3"/>
</dbReference>
<evidence type="ECO:0000313" key="9">
    <source>
        <dbReference type="Proteomes" id="UP001336015"/>
    </source>
</evidence>
<evidence type="ECO:0000259" key="7">
    <source>
        <dbReference type="Pfam" id="PF02885"/>
    </source>
</evidence>
<feature type="binding site" evidence="5">
    <location>
        <position position="84"/>
    </location>
    <ligand>
        <name>anthranilate</name>
        <dbReference type="ChEBI" id="CHEBI:16567"/>
        <label>1</label>
    </ligand>
</feature>
<comment type="similarity">
    <text evidence="5">Belongs to the anthranilate phosphoribosyltransferase family.</text>
</comment>
<feature type="binding site" evidence="5">
    <location>
        <position position="230"/>
    </location>
    <ligand>
        <name>Mg(2+)</name>
        <dbReference type="ChEBI" id="CHEBI:18420"/>
        <label>2</label>
    </ligand>
</feature>
<evidence type="ECO:0000256" key="5">
    <source>
        <dbReference type="HAMAP-Rule" id="MF_00211"/>
    </source>
</evidence>
<comment type="caution">
    <text evidence="5">Lacks conserved residue(s) required for the propagation of feature annotation.</text>
</comment>
<keyword evidence="5" id="KW-0479">Metal-binding</keyword>
<comment type="subunit">
    <text evidence="5">Homodimer.</text>
</comment>
<dbReference type="InterPro" id="IPR036320">
    <property type="entry name" value="Glycosyl_Trfase_fam3_N_dom_sf"/>
</dbReference>
<keyword evidence="3 5" id="KW-0822">Tryptophan biosynthesis</keyword>
<comment type="pathway">
    <text evidence="5">Amino-acid biosynthesis; L-tryptophan biosynthesis; L-tryptophan from chorismate: step 2/5.</text>
</comment>
<protein>
    <recommendedName>
        <fullName evidence="5">Anthranilate phosphoribosyltransferase</fullName>
        <ecNumber evidence="5">2.4.2.18</ecNumber>
    </recommendedName>
</protein>
<dbReference type="InterPro" id="IPR005940">
    <property type="entry name" value="Anthranilate_Pribosyl_Tfrase"/>
</dbReference>
<reference evidence="8 9" key="1">
    <citation type="journal article" date="2023" name="Int J Dairy Technol">
        <title>Genome based analysis of Pseudomonas paracarnis RQ057, a strain responsible for blue discoloration spoilage in processed cheese.</title>
        <authorList>
            <person name="Rodrigues Rd.S."/>
            <person name="Machado S.G."/>
            <person name="de Carvalho A.F."/>
            <person name="Nero L.A."/>
        </authorList>
    </citation>
    <scope>NUCLEOTIDE SEQUENCE [LARGE SCALE GENOMIC DNA]</scope>
    <source>
        <strain evidence="8 9">RQ057</strain>
    </source>
</reference>
<feature type="domain" description="Glycosyl transferase family 3" evidence="6">
    <location>
        <begin position="79"/>
        <end position="328"/>
    </location>
</feature>
<keyword evidence="2 5" id="KW-0808">Transferase</keyword>
<evidence type="ECO:0000256" key="4">
    <source>
        <dbReference type="ARBA" id="ARBA00022842"/>
    </source>
</evidence>
<dbReference type="EC" id="2.4.2.18" evidence="5"/>
<comment type="function">
    <text evidence="5">Catalyzes the transfer of the phosphoribosyl group of 5-phosphorylribose-1-pyrophosphate (PRPP) to anthranilate to yield N-(5'-phosphoribosyl)-anthranilate (PRA).</text>
</comment>
<organism evidence="8 9">
    <name type="scientific">Pseudomonas paracarnis</name>
    <dbReference type="NCBI Taxonomy" id="2750625"/>
    <lineage>
        <taxon>Bacteria</taxon>
        <taxon>Pseudomonadati</taxon>
        <taxon>Pseudomonadota</taxon>
        <taxon>Gammaproteobacteria</taxon>
        <taxon>Pseudomonadales</taxon>
        <taxon>Pseudomonadaceae</taxon>
        <taxon>Pseudomonas</taxon>
    </lineage>
</organism>
<feature type="binding site" evidence="5">
    <location>
        <position position="92"/>
    </location>
    <ligand>
        <name>5-phospho-alpha-D-ribose 1-diphosphate</name>
        <dbReference type="ChEBI" id="CHEBI:58017"/>
    </ligand>
</feature>
<accession>A0ABU6BLG6</accession>
<dbReference type="NCBIfam" id="TIGR01245">
    <property type="entry name" value="trpD"/>
    <property type="match status" value="1"/>
</dbReference>
<dbReference type="Gene3D" id="1.20.970.10">
    <property type="entry name" value="Transferase, Pyrimidine Nucleoside Phosphorylase, Chain C"/>
    <property type="match status" value="1"/>
</dbReference>
<dbReference type="PANTHER" id="PTHR43285:SF2">
    <property type="entry name" value="ANTHRANILATE PHOSPHORIBOSYLTRANSFERASE"/>
    <property type="match status" value="1"/>
</dbReference>
<feature type="binding site" evidence="5">
    <location>
        <position position="84"/>
    </location>
    <ligand>
        <name>5-phospho-alpha-D-ribose 1-diphosphate</name>
        <dbReference type="ChEBI" id="CHEBI:58017"/>
    </ligand>
</feature>
<feature type="binding site" evidence="5">
    <location>
        <position position="230"/>
    </location>
    <ligand>
        <name>Mg(2+)</name>
        <dbReference type="ChEBI" id="CHEBI:18420"/>
        <label>1</label>
    </ligand>
</feature>
<feature type="binding site" evidence="5">
    <location>
        <position position="96"/>
    </location>
    <ligand>
        <name>Mg(2+)</name>
        <dbReference type="ChEBI" id="CHEBI:18420"/>
        <label>1</label>
    </ligand>
</feature>
<keyword evidence="4 5" id="KW-0460">Magnesium</keyword>
<feature type="binding site" evidence="5">
    <location>
        <begin position="94"/>
        <end position="97"/>
    </location>
    <ligand>
        <name>5-phospho-alpha-D-ribose 1-diphosphate</name>
        <dbReference type="ChEBI" id="CHEBI:58017"/>
    </ligand>
</feature>
<keyword evidence="1 5" id="KW-0328">Glycosyltransferase</keyword>
<dbReference type="InterPro" id="IPR035902">
    <property type="entry name" value="Nuc_phospho_transferase"/>
</dbReference>
<comment type="catalytic activity">
    <reaction evidence="5">
        <text>N-(5-phospho-beta-D-ribosyl)anthranilate + diphosphate = 5-phospho-alpha-D-ribose 1-diphosphate + anthranilate</text>
        <dbReference type="Rhea" id="RHEA:11768"/>
        <dbReference type="ChEBI" id="CHEBI:16567"/>
        <dbReference type="ChEBI" id="CHEBI:18277"/>
        <dbReference type="ChEBI" id="CHEBI:33019"/>
        <dbReference type="ChEBI" id="CHEBI:58017"/>
        <dbReference type="EC" id="2.4.2.18"/>
    </reaction>
</comment>
<feature type="binding site" evidence="5">
    <location>
        <position position="229"/>
    </location>
    <ligand>
        <name>Mg(2+)</name>
        <dbReference type="ChEBI" id="CHEBI:18420"/>
        <label>2</label>
    </ligand>
</feature>
<gene>
    <name evidence="5 8" type="primary">trpD</name>
    <name evidence="8" type="ORF">LLW09_00835</name>
</gene>
<feature type="binding site" evidence="5">
    <location>
        <begin position="112"/>
        <end position="120"/>
    </location>
    <ligand>
        <name>5-phospho-alpha-D-ribose 1-diphosphate</name>
        <dbReference type="ChEBI" id="CHEBI:58017"/>
    </ligand>
</feature>
<dbReference type="RefSeq" id="WP_060765349.1">
    <property type="nucleotide sequence ID" value="NZ_CAJFCM010000001.1"/>
</dbReference>
<dbReference type="GO" id="GO:0004048">
    <property type="term" value="F:anthranilate phosphoribosyltransferase activity"/>
    <property type="evidence" value="ECO:0007669"/>
    <property type="project" value="UniProtKB-EC"/>
</dbReference>
<proteinExistence type="inferred from homology"/>
<evidence type="ECO:0000313" key="8">
    <source>
        <dbReference type="EMBL" id="MEB3781100.1"/>
    </source>
</evidence>
<dbReference type="SUPFAM" id="SSF47648">
    <property type="entry name" value="Nucleoside phosphorylase/phosphoribosyltransferase N-terminal domain"/>
    <property type="match status" value="1"/>
</dbReference>
<dbReference type="PANTHER" id="PTHR43285">
    <property type="entry name" value="ANTHRANILATE PHOSPHORIBOSYLTRANSFERASE"/>
    <property type="match status" value="1"/>
</dbReference>
<keyword evidence="5" id="KW-0057">Aromatic amino acid biosynthesis</keyword>
<dbReference type="EMBL" id="JAJGWQ010000001">
    <property type="protein sequence ID" value="MEB3781100.1"/>
    <property type="molecule type" value="Genomic_DNA"/>
</dbReference>
<evidence type="ECO:0000256" key="1">
    <source>
        <dbReference type="ARBA" id="ARBA00022676"/>
    </source>
</evidence>
<dbReference type="SUPFAM" id="SSF52418">
    <property type="entry name" value="Nucleoside phosphorylase/phosphoribosyltransferase catalytic domain"/>
    <property type="match status" value="1"/>
</dbReference>
<comment type="caution">
    <text evidence="8">The sequence shown here is derived from an EMBL/GenBank/DDBJ whole genome shotgun (WGS) entry which is preliminary data.</text>
</comment>
<evidence type="ECO:0000259" key="6">
    <source>
        <dbReference type="Pfam" id="PF00591"/>
    </source>
</evidence>
<dbReference type="Proteomes" id="UP001336015">
    <property type="component" value="Unassembled WGS sequence"/>
</dbReference>
<feature type="binding site" evidence="5">
    <location>
        <position position="170"/>
    </location>
    <ligand>
        <name>anthranilate</name>
        <dbReference type="ChEBI" id="CHEBI:16567"/>
        <label>2</label>
    </ligand>
</feature>
<dbReference type="InterPro" id="IPR017459">
    <property type="entry name" value="Glycosyl_Trfase_fam3_N_dom"/>
</dbReference>
<dbReference type="Pfam" id="PF02885">
    <property type="entry name" value="Glycos_trans_3N"/>
    <property type="match status" value="1"/>
</dbReference>
<feature type="domain" description="Glycosyl transferase family 3 N-terminal" evidence="7">
    <location>
        <begin position="8"/>
        <end position="67"/>
    </location>
</feature>
<evidence type="ECO:0000256" key="2">
    <source>
        <dbReference type="ARBA" id="ARBA00022679"/>
    </source>
</evidence>
<name>A0ABU6BLG6_9PSED</name>
<dbReference type="HAMAP" id="MF_00211">
    <property type="entry name" value="TrpD"/>
    <property type="match status" value="1"/>
</dbReference>
<keyword evidence="9" id="KW-1185">Reference proteome</keyword>